<evidence type="ECO:0000313" key="4">
    <source>
        <dbReference type="EMBL" id="MBE9576531.1"/>
    </source>
</evidence>
<feature type="signal peptide" evidence="2">
    <location>
        <begin position="1"/>
        <end position="20"/>
    </location>
</feature>
<sequence length="515" mass="55437">MKRLLQLLFLLSVFTSFAQAPLVSNPTQVSSTIKSITLSTSITAYGTANVSLLVSTSPFFTDPLTIREIPSVGNVNGSTAVTVSYMIECLKPQTTFYVKVKATNANGTTTSGYTTMTTNSYAGVGVNSLQALDVDSNSALIRASLFVPSGVTDATAQIYYGTNQTNLNFAVSLSGITTGTNIVIDQLLTNGLSPNTTYFAYLELNHSSGSVCYRSEFIRFTTPPAASLLYHFPFNNSYSSVTSNPGTFFSMQGAPFVSNQSAAASAIRVAVGDNDTSRATSAPTANLPLLPVGGAARSVVYRVKFNTLGSSSNFVFSYGTGSANQAFGVNNTALTSTFYAWSNDISYNPSFNTTNWYTITVVYNGANIKHYVNGVFVQRNYLSNSVLNTTGTNFNIGKSPTTNFGYGNFDIDDLRIYSGVLTPSEISSLHNNLLSSTDFNNGNLNFKLYPNPTNDIINLELNNEVKNVEIYSLQGQKVLASTEKQINVSNLANGIYMVRVEDENGAVATQKLIKR</sequence>
<dbReference type="Pfam" id="PF18962">
    <property type="entry name" value="Por_Secre_tail"/>
    <property type="match status" value="1"/>
</dbReference>
<organism evidence="4 5">
    <name type="scientific">Flavobacterium proteolyticum</name>
    <dbReference type="NCBI Taxonomy" id="2911683"/>
    <lineage>
        <taxon>Bacteria</taxon>
        <taxon>Pseudomonadati</taxon>
        <taxon>Bacteroidota</taxon>
        <taxon>Flavobacteriia</taxon>
        <taxon>Flavobacteriales</taxon>
        <taxon>Flavobacteriaceae</taxon>
        <taxon>Flavobacterium</taxon>
    </lineage>
</organism>
<feature type="chain" id="PRO_5045676173" evidence="2">
    <location>
        <begin position="21"/>
        <end position="515"/>
    </location>
</feature>
<comment type="caution">
    <text evidence="4">The sequence shown here is derived from an EMBL/GenBank/DDBJ whole genome shotgun (WGS) entry which is preliminary data.</text>
</comment>
<dbReference type="EMBL" id="JADFTZ010000002">
    <property type="protein sequence ID" value="MBE9576531.1"/>
    <property type="molecule type" value="Genomic_DNA"/>
</dbReference>
<proteinExistence type="predicted"/>
<name>A0ABR9WSZ7_9FLAO</name>
<dbReference type="RefSeq" id="WP_194095281.1">
    <property type="nucleotide sequence ID" value="NZ_JADFTZ010000002.1"/>
</dbReference>
<evidence type="ECO:0000313" key="5">
    <source>
        <dbReference type="Proteomes" id="UP000656274"/>
    </source>
</evidence>
<dbReference type="Proteomes" id="UP000656274">
    <property type="component" value="Unassembled WGS sequence"/>
</dbReference>
<protein>
    <submittedName>
        <fullName evidence="4">T9SS type A sorting domain-containing protein</fullName>
    </submittedName>
</protein>
<reference evidence="4 5" key="1">
    <citation type="submission" date="2020-10" db="EMBL/GenBank/DDBJ databases">
        <title>The genome sequence of Flavobacterium aquaticum 1Y8A.</title>
        <authorList>
            <person name="Liu Y."/>
        </authorList>
    </citation>
    <scope>NUCLEOTIDE SEQUENCE [LARGE SCALE GENOMIC DNA]</scope>
    <source>
        <strain evidence="4 5">1Y8A</strain>
    </source>
</reference>
<dbReference type="InterPro" id="IPR013320">
    <property type="entry name" value="ConA-like_dom_sf"/>
</dbReference>
<dbReference type="InterPro" id="IPR026444">
    <property type="entry name" value="Secre_tail"/>
</dbReference>
<keyword evidence="5" id="KW-1185">Reference proteome</keyword>
<evidence type="ECO:0000256" key="2">
    <source>
        <dbReference type="SAM" id="SignalP"/>
    </source>
</evidence>
<evidence type="ECO:0000259" key="3">
    <source>
        <dbReference type="Pfam" id="PF18962"/>
    </source>
</evidence>
<dbReference type="SUPFAM" id="SSF49899">
    <property type="entry name" value="Concanavalin A-like lectins/glucanases"/>
    <property type="match status" value="1"/>
</dbReference>
<dbReference type="Gene3D" id="2.60.120.200">
    <property type="match status" value="1"/>
</dbReference>
<gene>
    <name evidence="4" type="ORF">IM755_07370</name>
</gene>
<accession>A0ABR9WSZ7</accession>
<dbReference type="Pfam" id="PF13385">
    <property type="entry name" value="Laminin_G_3"/>
    <property type="match status" value="1"/>
</dbReference>
<feature type="domain" description="Secretion system C-terminal sorting" evidence="3">
    <location>
        <begin position="448"/>
        <end position="513"/>
    </location>
</feature>
<keyword evidence="1 2" id="KW-0732">Signal</keyword>
<dbReference type="NCBIfam" id="TIGR04183">
    <property type="entry name" value="Por_Secre_tail"/>
    <property type="match status" value="1"/>
</dbReference>
<evidence type="ECO:0000256" key="1">
    <source>
        <dbReference type="ARBA" id="ARBA00022729"/>
    </source>
</evidence>